<accession>A6HBR7</accession>
<dbReference type="PANTHER" id="PTHR11352:SF0">
    <property type="entry name" value="PROLIFERATING CELL NUCLEAR ANTIGEN"/>
    <property type="match status" value="1"/>
</dbReference>
<protein>
    <submittedName>
        <fullName evidence="2">RCG61869</fullName>
    </submittedName>
</protein>
<dbReference type="Proteomes" id="UP000234681">
    <property type="component" value="Chromosome 6"/>
</dbReference>
<dbReference type="SUPFAM" id="SSF55979">
    <property type="entry name" value="DNA clamp"/>
    <property type="match status" value="1"/>
</dbReference>
<dbReference type="AlphaFoldDB" id="A6HBR7"/>
<dbReference type="Pfam" id="PF02747">
    <property type="entry name" value="PCNA_C"/>
    <property type="match status" value="1"/>
</dbReference>
<feature type="domain" description="Proliferating cell nuclear antigen PCNA C-terminal" evidence="1">
    <location>
        <begin position="1"/>
        <end position="108"/>
    </location>
</feature>
<sequence length="110" mass="11918">MPSGKFAHVCSDFSHIGDEVEISCAKDGVKFSSSGELENGNIKVSQTCHVDEEKAVTLEMNEEVQLTFALRYLNLFTKVIPLSPTGTLSMSADVCTLVAEDKIVDIGHVN</sequence>
<evidence type="ECO:0000313" key="3">
    <source>
        <dbReference type="Proteomes" id="UP000234681"/>
    </source>
</evidence>
<dbReference type="PANTHER" id="PTHR11352">
    <property type="entry name" value="PROLIFERATING CELL NUCLEAR ANTIGEN"/>
    <property type="match status" value="1"/>
</dbReference>
<dbReference type="InterPro" id="IPR022649">
    <property type="entry name" value="Pr_cel_nuc_antig_C"/>
</dbReference>
<dbReference type="GO" id="GO:0030337">
    <property type="term" value="F:DNA polymerase processivity factor activity"/>
    <property type="evidence" value="ECO:0007669"/>
    <property type="project" value="InterPro"/>
</dbReference>
<dbReference type="InterPro" id="IPR046938">
    <property type="entry name" value="DNA_clamp_sf"/>
</dbReference>
<dbReference type="GO" id="GO:0006275">
    <property type="term" value="P:regulation of DNA replication"/>
    <property type="evidence" value="ECO:0007669"/>
    <property type="project" value="InterPro"/>
</dbReference>
<dbReference type="InterPro" id="IPR000730">
    <property type="entry name" value="Pr_cel_nuc_antig"/>
</dbReference>
<evidence type="ECO:0000313" key="2">
    <source>
        <dbReference type="EMBL" id="EDM03472.1"/>
    </source>
</evidence>
<dbReference type="Gene3D" id="3.10.150.10">
    <property type="entry name" value="DNA Polymerase III, subunit A, domain 2"/>
    <property type="match status" value="1"/>
</dbReference>
<organism evidence="2 3">
    <name type="scientific">Rattus norvegicus</name>
    <name type="common">Rat</name>
    <dbReference type="NCBI Taxonomy" id="10116"/>
    <lineage>
        <taxon>Eukaryota</taxon>
        <taxon>Metazoa</taxon>
        <taxon>Chordata</taxon>
        <taxon>Craniata</taxon>
        <taxon>Vertebrata</taxon>
        <taxon>Euteleostomi</taxon>
        <taxon>Mammalia</taxon>
        <taxon>Eutheria</taxon>
        <taxon>Euarchontoglires</taxon>
        <taxon>Glires</taxon>
        <taxon>Rodentia</taxon>
        <taxon>Myomorpha</taxon>
        <taxon>Muroidea</taxon>
        <taxon>Muridae</taxon>
        <taxon>Murinae</taxon>
        <taxon>Rattus</taxon>
    </lineage>
</organism>
<evidence type="ECO:0000259" key="1">
    <source>
        <dbReference type="Pfam" id="PF02747"/>
    </source>
</evidence>
<name>A6HBR7_RAT</name>
<dbReference type="GO" id="GO:0003677">
    <property type="term" value="F:DNA binding"/>
    <property type="evidence" value="ECO:0007669"/>
    <property type="project" value="InterPro"/>
</dbReference>
<dbReference type="NCBIfam" id="TIGR00590">
    <property type="entry name" value="pcna"/>
    <property type="match status" value="1"/>
</dbReference>
<proteinExistence type="predicted"/>
<dbReference type="EMBL" id="CH473947">
    <property type="protein sequence ID" value="EDM03472.1"/>
    <property type="molecule type" value="Genomic_DNA"/>
</dbReference>
<gene>
    <name evidence="2" type="ORF">rCG_61869</name>
</gene>
<dbReference type="PRINTS" id="PR00339">
    <property type="entry name" value="PCNACYCLIN"/>
</dbReference>
<reference evidence="3" key="1">
    <citation type="submission" date="2005-09" db="EMBL/GenBank/DDBJ databases">
        <authorList>
            <person name="Mural R.J."/>
            <person name="Li P.W."/>
            <person name="Adams M.D."/>
            <person name="Amanatides P.G."/>
            <person name="Baden-Tillson H."/>
            <person name="Barnstead M."/>
            <person name="Chin S.H."/>
            <person name="Dew I."/>
            <person name="Evans C.A."/>
            <person name="Ferriera S."/>
            <person name="Flanigan M."/>
            <person name="Fosler C."/>
            <person name="Glodek A."/>
            <person name="Gu Z."/>
            <person name="Holt R.A."/>
            <person name="Jennings D."/>
            <person name="Kraft C.L."/>
            <person name="Lu F."/>
            <person name="Nguyen T."/>
            <person name="Nusskern D.R."/>
            <person name="Pfannkoch C.M."/>
            <person name="Sitter C."/>
            <person name="Sutton G.G."/>
            <person name="Venter J.C."/>
            <person name="Wang Z."/>
            <person name="Woodage T."/>
            <person name="Zheng X.H."/>
            <person name="Zhong F."/>
        </authorList>
    </citation>
    <scope>NUCLEOTIDE SEQUENCE [LARGE SCALE GENOMIC DNA]</scope>
    <source>
        <strain>BN</strain>
        <strain evidence="3">Sprague-Dawley</strain>
    </source>
</reference>